<feature type="region of interest" description="Disordered" evidence="1">
    <location>
        <begin position="90"/>
        <end position="111"/>
    </location>
</feature>
<accession>A0ABW9I5E0</accession>
<gene>
    <name evidence="3" type="ORF">ACKI18_43720</name>
</gene>
<dbReference type="Proteomes" id="UP001631957">
    <property type="component" value="Unassembled WGS sequence"/>
</dbReference>
<dbReference type="SUPFAM" id="SSF52283">
    <property type="entry name" value="Formate/glycerate dehydrogenase catalytic domain-like"/>
    <property type="match status" value="1"/>
</dbReference>
<dbReference type="RefSeq" id="WP_346426890.1">
    <property type="nucleotide sequence ID" value="NZ_JBJVNI010000037.1"/>
</dbReference>
<evidence type="ECO:0000313" key="4">
    <source>
        <dbReference type="Proteomes" id="UP001631957"/>
    </source>
</evidence>
<dbReference type="Gene3D" id="3.40.50.720">
    <property type="entry name" value="NAD(P)-binding Rossmann-like Domain"/>
    <property type="match status" value="1"/>
</dbReference>
<feature type="domain" description="D-isomer specific 2-hydroxyacid dehydrogenase catalytic" evidence="2">
    <location>
        <begin position="25"/>
        <end position="102"/>
    </location>
</feature>
<reference evidence="3 4" key="1">
    <citation type="submission" date="2024-12" db="EMBL/GenBank/DDBJ databases">
        <title>Forecasting of Potato common scab and diversities of Pathogenic streptomyces spp. in china.</title>
        <authorList>
            <person name="Handique U."/>
            <person name="Wu J."/>
        </authorList>
    </citation>
    <scope>NUCLEOTIDE SEQUENCE [LARGE SCALE GENOMIC DNA]</scope>
    <source>
        <strain evidence="3 4">ZRIMU1530</strain>
    </source>
</reference>
<evidence type="ECO:0000256" key="1">
    <source>
        <dbReference type="SAM" id="MobiDB-lite"/>
    </source>
</evidence>
<evidence type="ECO:0000313" key="3">
    <source>
        <dbReference type="EMBL" id="MFM9615579.1"/>
    </source>
</evidence>
<name>A0ABW9I5E0_9ACTN</name>
<dbReference type="InterPro" id="IPR006139">
    <property type="entry name" value="D-isomer_2_OHA_DH_cat_dom"/>
</dbReference>
<keyword evidence="4" id="KW-1185">Reference proteome</keyword>
<feature type="compositionally biased region" description="Basic residues" evidence="1">
    <location>
        <begin position="101"/>
        <end position="111"/>
    </location>
</feature>
<dbReference type="Pfam" id="PF00389">
    <property type="entry name" value="2-Hacid_dh"/>
    <property type="match status" value="1"/>
</dbReference>
<evidence type="ECO:0000259" key="2">
    <source>
        <dbReference type="Pfam" id="PF00389"/>
    </source>
</evidence>
<organism evidence="3 4">
    <name type="scientific">Streptomyces niveiscabiei</name>
    <dbReference type="NCBI Taxonomy" id="164115"/>
    <lineage>
        <taxon>Bacteria</taxon>
        <taxon>Bacillati</taxon>
        <taxon>Actinomycetota</taxon>
        <taxon>Actinomycetes</taxon>
        <taxon>Kitasatosporales</taxon>
        <taxon>Streptomycetaceae</taxon>
        <taxon>Streptomyces</taxon>
    </lineage>
</organism>
<protein>
    <recommendedName>
        <fullName evidence="2">D-isomer specific 2-hydroxyacid dehydrogenase catalytic domain-containing protein</fullName>
    </recommendedName>
</protein>
<comment type="caution">
    <text evidence="3">The sequence shown here is derived from an EMBL/GenBank/DDBJ whole genome shotgun (WGS) entry which is preliminary data.</text>
</comment>
<sequence length="111" mass="11222">MPLRVQTTRDSLPGTALSRLAQAADVVSWPGMDKPSPAGLATLAPGVSAILALGNGTVDAALMDAAGPALRVVALASMGCDNADRVAADRGITVTHTRAPSPRRRPTSPSP</sequence>
<proteinExistence type="predicted"/>
<dbReference type="EMBL" id="JBJVNI010000037">
    <property type="protein sequence ID" value="MFM9615579.1"/>
    <property type="molecule type" value="Genomic_DNA"/>
</dbReference>